<keyword evidence="6 8" id="KW-0862">Zinc</keyword>
<dbReference type="InterPro" id="IPR016192">
    <property type="entry name" value="APOBEC/CMP_deaminase_Zn-bd"/>
</dbReference>
<dbReference type="STRING" id="1032488.HMPREF9371_0690"/>
<dbReference type="InterPro" id="IPR007077">
    <property type="entry name" value="TfoX_C"/>
</dbReference>
<feature type="domain" description="CMP/dCMP-type deaminase" evidence="9">
    <location>
        <begin position="93"/>
        <end position="205"/>
    </location>
</feature>
<accession>G4CGF1</accession>
<sequence length="241" mass="25024">MTAVLGTPPLPPKSVALLARAGIRSVADLQAYGAAAAFALLRAEGLPVPEAVLWRLGELAAGLPAFSLDESGKQALRARLKRTPPQALFPPAEEAAHFMRLALRQAEQAAAAGEVPVGAVVVRGGQVLAAAANRCVAEHDISRHAEIAALSVAGRALGNYRLEGCDLYVTLEPCAMCAGAVMQSRIRRLIYAAAEPRSGAAGSVLNLFAEPLLNPHTAVQGGVLAAEAGALLQAFFRARRD</sequence>
<keyword evidence="5 8" id="KW-0378">Hydrolase</keyword>
<dbReference type="CDD" id="cd01285">
    <property type="entry name" value="nucleoside_deaminase"/>
    <property type="match status" value="1"/>
</dbReference>
<feature type="binding site" evidence="8">
    <location>
        <position position="174"/>
    </location>
    <ligand>
        <name>Zn(2+)</name>
        <dbReference type="ChEBI" id="CHEBI:29105"/>
        <note>catalytic</note>
    </ligand>
</feature>
<evidence type="ECO:0000313" key="11">
    <source>
        <dbReference type="Proteomes" id="UP000003019"/>
    </source>
</evidence>
<dbReference type="AlphaFoldDB" id="G4CGF1"/>
<dbReference type="Pfam" id="PF04994">
    <property type="entry name" value="TfoX_C"/>
    <property type="match status" value="1"/>
</dbReference>
<evidence type="ECO:0000256" key="2">
    <source>
        <dbReference type="ARBA" id="ARBA00011738"/>
    </source>
</evidence>
<dbReference type="Gene3D" id="3.40.140.10">
    <property type="entry name" value="Cytidine Deaminase, domain 2"/>
    <property type="match status" value="1"/>
</dbReference>
<dbReference type="InterPro" id="IPR016193">
    <property type="entry name" value="Cytidine_deaminase-like"/>
</dbReference>
<evidence type="ECO:0000256" key="1">
    <source>
        <dbReference type="ARBA" id="ARBA00010669"/>
    </source>
</evidence>
<dbReference type="PATRIC" id="fig|1032488.3.peg.626"/>
<keyword evidence="3 8" id="KW-0819">tRNA processing</keyword>
<dbReference type="PANTHER" id="PTHR11079">
    <property type="entry name" value="CYTOSINE DEAMINASE FAMILY MEMBER"/>
    <property type="match status" value="1"/>
</dbReference>
<gene>
    <name evidence="8 10" type="primary">tadA</name>
    <name evidence="10" type="ORF">HMPREF9371_0690</name>
</gene>
<dbReference type="EMBL" id="AGAY01000023">
    <property type="protein sequence ID" value="EGY53063.1"/>
    <property type="molecule type" value="Genomic_DNA"/>
</dbReference>
<evidence type="ECO:0000256" key="7">
    <source>
        <dbReference type="ARBA" id="ARBA00048045"/>
    </source>
</evidence>
<evidence type="ECO:0000256" key="4">
    <source>
        <dbReference type="ARBA" id="ARBA00022723"/>
    </source>
</evidence>
<dbReference type="Proteomes" id="UP000003019">
    <property type="component" value="Unassembled WGS sequence"/>
</dbReference>
<evidence type="ECO:0000256" key="8">
    <source>
        <dbReference type="HAMAP-Rule" id="MF_00972"/>
    </source>
</evidence>
<comment type="cofactor">
    <cofactor evidence="8">
        <name>Zn(2+)</name>
        <dbReference type="ChEBI" id="CHEBI:29105"/>
    </cofactor>
    <text evidence="8">Binds 1 zinc ion per subunit.</text>
</comment>
<comment type="function">
    <text evidence="8">Catalyzes the deamination of adenosine to inosine at the wobble position 34 of tRNA(Arg2).</text>
</comment>
<feature type="active site" description="Proton donor" evidence="8">
    <location>
        <position position="146"/>
    </location>
</feature>
<comment type="catalytic activity">
    <reaction evidence="7 8">
        <text>adenosine(34) in tRNA + H2O + H(+) = inosine(34) in tRNA + NH4(+)</text>
        <dbReference type="Rhea" id="RHEA:43168"/>
        <dbReference type="Rhea" id="RHEA-COMP:10373"/>
        <dbReference type="Rhea" id="RHEA-COMP:10374"/>
        <dbReference type="ChEBI" id="CHEBI:15377"/>
        <dbReference type="ChEBI" id="CHEBI:15378"/>
        <dbReference type="ChEBI" id="CHEBI:28938"/>
        <dbReference type="ChEBI" id="CHEBI:74411"/>
        <dbReference type="ChEBI" id="CHEBI:82852"/>
        <dbReference type="EC" id="3.5.4.33"/>
    </reaction>
</comment>
<reference evidence="10 11" key="1">
    <citation type="submission" date="2011-05" db="EMBL/GenBank/DDBJ databases">
        <authorList>
            <person name="Muzny D."/>
            <person name="Qin X."/>
            <person name="Deng J."/>
            <person name="Jiang H."/>
            <person name="Liu Y."/>
            <person name="Qu J."/>
            <person name="Song X.-Z."/>
            <person name="Zhang L."/>
            <person name="Thornton R."/>
            <person name="Coyle M."/>
            <person name="Francisco L."/>
            <person name="Jackson L."/>
            <person name="Javaid M."/>
            <person name="Korchina V."/>
            <person name="Kovar C."/>
            <person name="Mata R."/>
            <person name="Mathew T."/>
            <person name="Ngo R."/>
            <person name="Nguyen L."/>
            <person name="Nguyen N."/>
            <person name="Okwuonu G."/>
            <person name="Ongeri F."/>
            <person name="Pham C."/>
            <person name="Simmons D."/>
            <person name="Wilczek-Boney K."/>
            <person name="Hale W."/>
            <person name="Jakkamsetti A."/>
            <person name="Pham P."/>
            <person name="Ruth R."/>
            <person name="San Lucas F."/>
            <person name="Warren J."/>
            <person name="Zhang J."/>
            <person name="Zhao Z."/>
            <person name="Zhou C."/>
            <person name="Zhu D."/>
            <person name="Lee S."/>
            <person name="Bess C."/>
            <person name="Blankenburg K."/>
            <person name="Forbes L."/>
            <person name="Fu Q."/>
            <person name="Gubbala S."/>
            <person name="Hirani K."/>
            <person name="Jayaseelan J.C."/>
            <person name="Lara F."/>
            <person name="Munidasa M."/>
            <person name="Palculict T."/>
            <person name="Patil S."/>
            <person name="Pu L.-L."/>
            <person name="Saada N."/>
            <person name="Tang L."/>
            <person name="Weissenberger G."/>
            <person name="Zhu Y."/>
            <person name="Hemphill L."/>
            <person name="Shang Y."/>
            <person name="Youmans B."/>
            <person name="Ayvaz T."/>
            <person name="Ross M."/>
            <person name="Santibanez J."/>
            <person name="Aqrawi P."/>
            <person name="Gross S."/>
            <person name="Joshi V."/>
            <person name="Fowler G."/>
            <person name="Nazareth L."/>
            <person name="Reid J."/>
            <person name="Worley K."/>
            <person name="Petrosino J."/>
            <person name="Highlander S."/>
            <person name="Gibbs R."/>
        </authorList>
    </citation>
    <scope>NUCLEOTIDE SEQUENCE [LARGE SCALE GENOMIC DNA]</scope>
    <source>
        <strain evidence="10 11">871</strain>
    </source>
</reference>
<dbReference type="OrthoDB" id="9802676at2"/>
<feature type="binding site" evidence="8">
    <location>
        <position position="144"/>
    </location>
    <ligand>
        <name>Zn(2+)</name>
        <dbReference type="ChEBI" id="CHEBI:29105"/>
        <note>catalytic</note>
    </ligand>
</feature>
<dbReference type="HAMAP" id="MF_00972">
    <property type="entry name" value="tRNA_aden_deaminase"/>
    <property type="match status" value="1"/>
</dbReference>
<evidence type="ECO:0000256" key="3">
    <source>
        <dbReference type="ARBA" id="ARBA00022694"/>
    </source>
</evidence>
<comment type="similarity">
    <text evidence="1">Belongs to the cytidine and deoxycytidylate deaminase family. ADAT2 subfamily.</text>
</comment>
<organism evidence="10 11">
    <name type="scientific">Neisseria shayeganii 871</name>
    <dbReference type="NCBI Taxonomy" id="1032488"/>
    <lineage>
        <taxon>Bacteria</taxon>
        <taxon>Pseudomonadati</taxon>
        <taxon>Pseudomonadota</taxon>
        <taxon>Betaproteobacteria</taxon>
        <taxon>Neisseriales</taxon>
        <taxon>Neisseriaceae</taxon>
        <taxon>Neisseria</taxon>
    </lineage>
</organism>
<dbReference type="Pfam" id="PF14437">
    <property type="entry name" value="MafB19-deam"/>
    <property type="match status" value="1"/>
</dbReference>
<evidence type="ECO:0000259" key="9">
    <source>
        <dbReference type="PROSITE" id="PS51747"/>
    </source>
</evidence>
<comment type="caution">
    <text evidence="10">The sequence shown here is derived from an EMBL/GenBank/DDBJ whole genome shotgun (WGS) entry which is preliminary data.</text>
</comment>
<feature type="binding site" evidence="8">
    <location>
        <position position="177"/>
    </location>
    <ligand>
        <name>Zn(2+)</name>
        <dbReference type="ChEBI" id="CHEBI:29105"/>
        <note>catalytic</note>
    </ligand>
</feature>
<evidence type="ECO:0000313" key="10">
    <source>
        <dbReference type="EMBL" id="EGY53063.1"/>
    </source>
</evidence>
<dbReference type="PROSITE" id="PS51747">
    <property type="entry name" value="CYT_DCMP_DEAMINASES_2"/>
    <property type="match status" value="1"/>
</dbReference>
<keyword evidence="11" id="KW-1185">Reference proteome</keyword>
<name>G4CGF1_9NEIS</name>
<dbReference type="PANTHER" id="PTHR11079:SF202">
    <property type="entry name" value="TRNA-SPECIFIC ADENOSINE DEAMINASE"/>
    <property type="match status" value="1"/>
</dbReference>
<dbReference type="InterPro" id="IPR028883">
    <property type="entry name" value="tRNA_aden_deaminase"/>
</dbReference>
<dbReference type="InterPro" id="IPR002125">
    <property type="entry name" value="CMP_dCMP_dom"/>
</dbReference>
<dbReference type="PROSITE" id="PS00903">
    <property type="entry name" value="CYT_DCMP_DEAMINASES_1"/>
    <property type="match status" value="1"/>
</dbReference>
<dbReference type="EC" id="3.5.4.33" evidence="8"/>
<evidence type="ECO:0000256" key="6">
    <source>
        <dbReference type="ARBA" id="ARBA00022833"/>
    </source>
</evidence>
<proteinExistence type="inferred from homology"/>
<dbReference type="GO" id="GO:0002100">
    <property type="term" value="P:tRNA wobble adenosine to inosine editing"/>
    <property type="evidence" value="ECO:0007669"/>
    <property type="project" value="UniProtKB-UniRule"/>
</dbReference>
<dbReference type="Gene3D" id="1.10.150.20">
    <property type="entry name" value="5' to 3' exonuclease, C-terminal subdomain"/>
    <property type="match status" value="1"/>
</dbReference>
<dbReference type="SUPFAM" id="SSF53927">
    <property type="entry name" value="Cytidine deaminase-like"/>
    <property type="match status" value="1"/>
</dbReference>
<dbReference type="RefSeq" id="WP_009118384.1">
    <property type="nucleotide sequence ID" value="NZ_JH164926.1"/>
</dbReference>
<dbReference type="GO" id="GO:0008270">
    <property type="term" value="F:zinc ion binding"/>
    <property type="evidence" value="ECO:0007669"/>
    <property type="project" value="UniProtKB-UniRule"/>
</dbReference>
<protein>
    <recommendedName>
        <fullName evidence="8">tRNA-specific adenosine deaminase</fullName>
        <ecNumber evidence="8">3.5.4.33</ecNumber>
    </recommendedName>
</protein>
<dbReference type="NCBIfam" id="NF008113">
    <property type="entry name" value="PRK10860.1"/>
    <property type="match status" value="1"/>
</dbReference>
<dbReference type="GO" id="GO:0052717">
    <property type="term" value="F:tRNA-specific adenosine-34 deaminase activity"/>
    <property type="evidence" value="ECO:0007669"/>
    <property type="project" value="UniProtKB-UniRule"/>
</dbReference>
<comment type="subunit">
    <text evidence="2 8">Homodimer.</text>
</comment>
<dbReference type="HOGENOM" id="CLU_025810_2_2_4"/>
<keyword evidence="4 8" id="KW-0479">Metal-binding</keyword>
<evidence type="ECO:0000256" key="5">
    <source>
        <dbReference type="ARBA" id="ARBA00022801"/>
    </source>
</evidence>
<dbReference type="InterPro" id="IPR058535">
    <property type="entry name" value="MafB19-deam"/>
</dbReference>